<comment type="caution">
    <text evidence="2">The sequence shown here is derived from an EMBL/GenBank/DDBJ whole genome shotgun (WGS) entry which is preliminary data.</text>
</comment>
<gene>
    <name evidence="2" type="ORF">BN2614_LOCUS2</name>
</gene>
<proteinExistence type="predicted"/>
<organism evidence="2 3">
    <name type="scientific">Gulo gulo</name>
    <name type="common">Wolverine</name>
    <name type="synonym">Gluton</name>
    <dbReference type="NCBI Taxonomy" id="48420"/>
    <lineage>
        <taxon>Eukaryota</taxon>
        <taxon>Metazoa</taxon>
        <taxon>Chordata</taxon>
        <taxon>Craniata</taxon>
        <taxon>Vertebrata</taxon>
        <taxon>Euteleostomi</taxon>
        <taxon>Mammalia</taxon>
        <taxon>Eutheria</taxon>
        <taxon>Laurasiatheria</taxon>
        <taxon>Carnivora</taxon>
        <taxon>Caniformia</taxon>
        <taxon>Musteloidea</taxon>
        <taxon>Mustelidae</taxon>
        <taxon>Guloninae</taxon>
        <taxon>Gulo</taxon>
    </lineage>
</organism>
<reference evidence="2 3" key="1">
    <citation type="submission" date="2018-10" db="EMBL/GenBank/DDBJ databases">
        <authorList>
            <person name="Ekblom R."/>
            <person name="Jareborg N."/>
        </authorList>
    </citation>
    <scope>NUCLEOTIDE SEQUENCE [LARGE SCALE GENOMIC DNA]</scope>
    <source>
        <tissue evidence="2">Muscle</tissue>
    </source>
</reference>
<dbReference type="Proteomes" id="UP000269945">
    <property type="component" value="Unassembled WGS sequence"/>
</dbReference>
<feature type="region of interest" description="Disordered" evidence="1">
    <location>
        <begin position="1"/>
        <end position="24"/>
    </location>
</feature>
<evidence type="ECO:0000256" key="1">
    <source>
        <dbReference type="SAM" id="MobiDB-lite"/>
    </source>
</evidence>
<feature type="compositionally biased region" description="Polar residues" evidence="1">
    <location>
        <begin position="9"/>
        <end position="23"/>
    </location>
</feature>
<sequence length="38" mass="4172">MTGREEHCPNQTKGTSVIQSSSLPDEHTLITLLKQTCS</sequence>
<evidence type="ECO:0000313" key="2">
    <source>
        <dbReference type="EMBL" id="VCW66055.1"/>
    </source>
</evidence>
<dbReference type="EMBL" id="CYRY02001407">
    <property type="protein sequence ID" value="VCW66055.1"/>
    <property type="molecule type" value="Genomic_DNA"/>
</dbReference>
<accession>A0A9X9PTT5</accession>
<name>A0A9X9PTT5_GULGU</name>
<protein>
    <submittedName>
        <fullName evidence="2">Uncharacterized protein</fullName>
    </submittedName>
</protein>
<keyword evidence="3" id="KW-1185">Reference proteome</keyword>
<evidence type="ECO:0000313" key="3">
    <source>
        <dbReference type="Proteomes" id="UP000269945"/>
    </source>
</evidence>
<dbReference type="AlphaFoldDB" id="A0A9X9PTT5"/>